<reference evidence="2" key="1">
    <citation type="submission" date="2016-03" db="EMBL/GenBank/DDBJ databases">
        <title>Updated assembly of Pseudogymnoascus destructans, the fungus causing white-nose syndrome of bats.</title>
        <authorList>
            <person name="Palmer J.M."/>
            <person name="Drees K.P."/>
            <person name="Foster J.T."/>
            <person name="Lindner D.L."/>
        </authorList>
    </citation>
    <scope>NUCLEOTIDE SEQUENCE [LARGE SCALE GENOMIC DNA]</scope>
    <source>
        <strain evidence="2">20631-21</strain>
    </source>
</reference>
<organism evidence="2">
    <name type="scientific">Pseudogymnoascus destructans</name>
    <dbReference type="NCBI Taxonomy" id="655981"/>
    <lineage>
        <taxon>Eukaryota</taxon>
        <taxon>Fungi</taxon>
        <taxon>Dikarya</taxon>
        <taxon>Ascomycota</taxon>
        <taxon>Pezizomycotina</taxon>
        <taxon>Leotiomycetes</taxon>
        <taxon>Thelebolales</taxon>
        <taxon>Thelebolaceae</taxon>
        <taxon>Pseudogymnoascus</taxon>
    </lineage>
</organism>
<sequence>MQAPDMTATDSAVSPIDDGLDNGPGKLFAESRNENGEVKYTMFSGKPLRWRGDYIPSPEAYQETLRDKALRAQEGYVFHAEALRILGVKVFRTGDYHIVTTLRGKRDVVKFQTKELLPGGQVWTGPRDVAHLAFLSLEDGELPIFHFWLDPTIFGKKPDQMTLAETIDSETRKQRTEEEAKQIEDGLKIRLMPNITPSDQTWVDKLAEFQKLLADYGDNDRNQSLMDLMKKTFFEDQIRRLAASGEHSLLSMLQGRDQLLYFDNLDNGAFKGVKNNAATKFCMVYFGLPVEPLTLTNILNAKKNENDAQEKVEPDYSILPRIYGAEADLEFLDSYHERAYGYPAVRQPKAKRPYKDIPEEVSDLIREQQRIEEELYPQPTRRCGGNRNAFYGVDSYDFGFDEPESDLPSFEEFLALRGGAGPPQIPGDVNDDDDSQPNDGHFSDMEYVIMNDVSMSEHADGNYGLSSSARNPSWVDGFDGGLRGGASPPRGNEEGDEEQGGTSAPLNVNNAPSTNTNNAAPPPPVSLPPLPSMEYVLSTLQENPRQPPSVRRRRTAPATKSTFDPNQFREYMVETEKNLEQDDLRVGAYHKAQSVHEPHSAKPEPPRYGNSVEEQLVTGPTTPGLFANNISLAEVRRLQARNGELERLVLGRGTYCGMCDKSISFTTKEQRDSHFAGHVDGLHSCGFCGISFNSATRAERKSHLASHADVRYTKQAANTCRQPATTAGPSAATPPPSSSPRQVAQATVVKGDTTLYCQNCSVNLANFTTPAQLIEHTRACSRRNRPPSEPAYCKFCGIEITRLGSADDITNHRNLCKGSADGRDRQRELWAAAGTCTKEDQELAYWKLCALSGVPDIHYKPRNTSQRPYACRYSGCDANLLEVAKDGTLDAHHKKHISDGDRLKNICQAEVCGMDLSIHEKRGKERLQRHLTRHLKAHCTYPGCDFIFRDEDISPSTREIELEAKKKWVDHAHNHIADDEDELGQDGGLNYSDSDPPSDDGGDGGHHGTTGHSHQGNGGNTGGGQGAGTRQTEGNNPPRPLAPKAPVPGTTTRTTTSEILPRKRLATNTIPEYFISLPKEWYTAVKLLPAELHGGSKKKQKLAFICPVCYLSIQGFQLSWHRSICPDGTKGCGVDSDDDFLIFSALSAGRVRSPKTSYDQVDMHNEGAKTWGATQRISVVAQYIARNQPTAEKTPHTLLDPRFNTANEQQRSAGLVVRGQQAKSQDTVRGKALKRAPRAPKRAALAAPTGQRPAKSARGGEGGNQPPETQTRAPGTPVAPPAERQGGGGLFVSPDT</sequence>
<dbReference type="eggNOG" id="ENOG502S79B">
    <property type="taxonomic scope" value="Eukaryota"/>
</dbReference>
<feature type="compositionally biased region" description="Pro residues" evidence="1">
    <location>
        <begin position="1037"/>
        <end position="1046"/>
    </location>
</feature>
<dbReference type="OrthoDB" id="4850289at2759"/>
<name>A0A177AED8_9PEZI</name>
<protein>
    <submittedName>
        <fullName evidence="2">Uncharacterized protein</fullName>
    </submittedName>
</protein>
<feature type="compositionally biased region" description="Pro residues" evidence="1">
    <location>
        <begin position="520"/>
        <end position="531"/>
    </location>
</feature>
<gene>
    <name evidence="2" type="ORF">VC83_03645</name>
</gene>
<feature type="compositionally biased region" description="Basic residues" evidence="1">
    <location>
        <begin position="1231"/>
        <end position="1241"/>
    </location>
</feature>
<proteinExistence type="predicted"/>
<feature type="region of interest" description="Disordered" evidence="1">
    <location>
        <begin position="1212"/>
        <end position="1296"/>
    </location>
</feature>
<evidence type="ECO:0000313" key="2">
    <source>
        <dbReference type="EMBL" id="OAF60475.1"/>
    </source>
</evidence>
<feature type="region of interest" description="Disordered" evidence="1">
    <location>
        <begin position="719"/>
        <end position="741"/>
    </location>
</feature>
<feature type="compositionally biased region" description="Low complexity" evidence="1">
    <location>
        <begin position="507"/>
        <end position="519"/>
    </location>
</feature>
<dbReference type="GeneID" id="36286720"/>
<feature type="compositionally biased region" description="Gly residues" evidence="1">
    <location>
        <begin position="1016"/>
        <end position="1027"/>
    </location>
</feature>
<evidence type="ECO:0000256" key="1">
    <source>
        <dbReference type="SAM" id="MobiDB-lite"/>
    </source>
</evidence>
<dbReference type="Proteomes" id="UP000077154">
    <property type="component" value="Unassembled WGS sequence"/>
</dbReference>
<dbReference type="RefSeq" id="XP_024325756.1">
    <property type="nucleotide sequence ID" value="XM_024467289.1"/>
</dbReference>
<feature type="region of interest" description="Disordered" evidence="1">
    <location>
        <begin position="416"/>
        <end position="442"/>
    </location>
</feature>
<feature type="compositionally biased region" description="Low complexity" evidence="1">
    <location>
        <begin position="1047"/>
        <end position="1056"/>
    </location>
</feature>
<dbReference type="EMBL" id="KV441391">
    <property type="protein sequence ID" value="OAF60475.1"/>
    <property type="molecule type" value="Genomic_DNA"/>
</dbReference>
<accession>A0A177AED8</accession>
<dbReference type="VEuPathDB" id="FungiDB:GMDG_07077"/>
<feature type="region of interest" description="Disordered" evidence="1">
    <location>
        <begin position="977"/>
        <end position="1063"/>
    </location>
</feature>
<feature type="region of interest" description="Disordered" evidence="1">
    <location>
        <begin position="1"/>
        <end position="30"/>
    </location>
</feature>
<feature type="region of interest" description="Disordered" evidence="1">
    <location>
        <begin position="462"/>
        <end position="564"/>
    </location>
</feature>